<feature type="domain" description="G" evidence="4">
    <location>
        <begin position="184"/>
        <end position="256"/>
    </location>
</feature>
<name>A0A1Q3E8K1_LENED</name>
<dbReference type="PANTHER" id="PTHR45782">
    <property type="entry name" value="MITOCHONDRIAL RIBOSOME-ASSOCIATED GTPASE 1"/>
    <property type="match status" value="1"/>
</dbReference>
<proteinExistence type="predicted"/>
<dbReference type="EMBL" id="BDGU01000149">
    <property type="protein sequence ID" value="GAW03548.1"/>
    <property type="molecule type" value="Genomic_DNA"/>
</dbReference>
<dbReference type="GO" id="GO:0005525">
    <property type="term" value="F:GTP binding"/>
    <property type="evidence" value="ECO:0007669"/>
    <property type="project" value="UniProtKB-KW"/>
</dbReference>
<dbReference type="STRING" id="5353.A0A1Q3E8K1"/>
<keyword evidence="2" id="KW-0342">GTP-binding</keyword>
<keyword evidence="6" id="KW-1185">Reference proteome</keyword>
<dbReference type="Proteomes" id="UP000188533">
    <property type="component" value="Unassembled WGS sequence"/>
</dbReference>
<dbReference type="GO" id="GO:0032543">
    <property type="term" value="P:mitochondrial translation"/>
    <property type="evidence" value="ECO:0007669"/>
    <property type="project" value="TreeGrafter"/>
</dbReference>
<keyword evidence="1" id="KW-0547">Nucleotide-binding</keyword>
<organism evidence="5 6">
    <name type="scientific">Lentinula edodes</name>
    <name type="common">Shiitake mushroom</name>
    <name type="synonym">Lentinus edodes</name>
    <dbReference type="NCBI Taxonomy" id="5353"/>
    <lineage>
        <taxon>Eukaryota</taxon>
        <taxon>Fungi</taxon>
        <taxon>Dikarya</taxon>
        <taxon>Basidiomycota</taxon>
        <taxon>Agaricomycotina</taxon>
        <taxon>Agaricomycetes</taxon>
        <taxon>Agaricomycetidae</taxon>
        <taxon>Agaricales</taxon>
        <taxon>Marasmiineae</taxon>
        <taxon>Omphalotaceae</taxon>
        <taxon>Lentinula</taxon>
    </lineage>
</organism>
<dbReference type="Gene3D" id="3.40.50.300">
    <property type="entry name" value="P-loop containing nucleotide triphosphate hydrolases"/>
    <property type="match status" value="1"/>
</dbReference>
<dbReference type="Pfam" id="PF01926">
    <property type="entry name" value="MMR_HSR1"/>
    <property type="match status" value="1"/>
</dbReference>
<accession>A0A1Q3E8K1</accession>
<reference evidence="5 6" key="1">
    <citation type="submission" date="2016-08" db="EMBL/GenBank/DDBJ databases">
        <authorList>
            <consortium name="Lentinula edodes genome sequencing consortium"/>
            <person name="Sakamoto Y."/>
            <person name="Nakade K."/>
            <person name="Sato S."/>
            <person name="Yoshida Y."/>
            <person name="Miyazaki K."/>
            <person name="Natsume S."/>
            <person name="Konno N."/>
        </authorList>
    </citation>
    <scope>NUCLEOTIDE SEQUENCE [LARGE SCALE GENOMIC DNA]</scope>
    <source>
        <strain evidence="5 6">NBRC 111202</strain>
    </source>
</reference>
<protein>
    <submittedName>
        <fullName evidence="5">p-loop containing nucleoside triphosphate hydrolase protein</fullName>
    </submittedName>
</protein>
<evidence type="ECO:0000259" key="4">
    <source>
        <dbReference type="Pfam" id="PF01926"/>
    </source>
</evidence>
<dbReference type="InterPro" id="IPR027417">
    <property type="entry name" value="P-loop_NTPase"/>
</dbReference>
<dbReference type="InterPro" id="IPR006073">
    <property type="entry name" value="GTP-bd"/>
</dbReference>
<evidence type="ECO:0000256" key="2">
    <source>
        <dbReference type="ARBA" id="ARBA00023134"/>
    </source>
</evidence>
<evidence type="ECO:0000313" key="6">
    <source>
        <dbReference type="Proteomes" id="UP000188533"/>
    </source>
</evidence>
<dbReference type="SUPFAM" id="SSF52540">
    <property type="entry name" value="P-loop containing nucleoside triphosphate hydrolases"/>
    <property type="match status" value="1"/>
</dbReference>
<gene>
    <name evidence="5" type="ORF">LENED_005280</name>
</gene>
<dbReference type="InterPro" id="IPR023179">
    <property type="entry name" value="GTP-bd_ortho_bundle_sf"/>
</dbReference>
<reference evidence="5 6" key="2">
    <citation type="submission" date="2017-02" db="EMBL/GenBank/DDBJ databases">
        <title>A genome survey and senescence transcriptome analysis in Lentinula edodes.</title>
        <authorList>
            <person name="Sakamoto Y."/>
            <person name="Nakade K."/>
            <person name="Sato S."/>
            <person name="Yoshida Y."/>
            <person name="Miyazaki K."/>
            <person name="Natsume S."/>
            <person name="Konno N."/>
        </authorList>
    </citation>
    <scope>NUCLEOTIDE SEQUENCE [LARGE SCALE GENOMIC DNA]</scope>
    <source>
        <strain evidence="5 6">NBRC 111202</strain>
    </source>
</reference>
<dbReference type="GO" id="GO:0005739">
    <property type="term" value="C:mitochondrion"/>
    <property type="evidence" value="ECO:0007669"/>
    <property type="project" value="TreeGrafter"/>
</dbReference>
<feature type="region of interest" description="Disordered" evidence="3">
    <location>
        <begin position="459"/>
        <end position="483"/>
    </location>
</feature>
<dbReference type="Gene3D" id="1.10.1580.10">
    <property type="match status" value="1"/>
</dbReference>
<dbReference type="PANTHER" id="PTHR45782:SF4">
    <property type="entry name" value="MITOCHONDRIAL RIBOSOME-ASSOCIATED GTPASE 1"/>
    <property type="match status" value="1"/>
</dbReference>
<dbReference type="AlphaFoldDB" id="A0A1Q3E8K1"/>
<sequence>MVGSNYGRLLCLTANFEGRFSSYSPQIDTYCRWRNLILVSLIQKFRSGMNGGYNPHSITFASCSAIMVSGTHDEVHSNAPFSTYSINKSLEAALRKWRLERGWDANDPTRRIINAGPCERLVVLNKRDLVPEWGMEPFRLAMTKKCPDQQVIFASWHRPRDIRDLNKTLVDIARRYPHTPELNVLVIGMPNVGKSTLLNALRSMGIKGKTPKAFKTSAQPGLTQAISTRLKLSLDPLVYAFDTPGVMLPFLGQGASGAERGVKLALIAGIKEGLYDMDTLASYLLYRLNVLDPISPAYLTLLPEGTQPIIDLDVFLSKIAQRMGMIKRGAELDLSRAATYFVRWWREEGGLLAASSNLQTLSRPLFVTNEKGAITNEENFSVAHGWGFDFEWRISPNDFHDVNQKVVESDVASFVQLKMEECIGNYLCHTTQETIDDGGKGQEEDQVRENKSVTIRKASMGTHTSLGNDISEVQKPVGKLHHL</sequence>
<dbReference type="GO" id="GO:0003924">
    <property type="term" value="F:GTPase activity"/>
    <property type="evidence" value="ECO:0007669"/>
    <property type="project" value="TreeGrafter"/>
</dbReference>
<comment type="caution">
    <text evidence="5">The sequence shown here is derived from an EMBL/GenBank/DDBJ whole genome shotgun (WGS) entry which is preliminary data.</text>
</comment>
<keyword evidence="5" id="KW-0378">Hydrolase</keyword>
<evidence type="ECO:0000256" key="3">
    <source>
        <dbReference type="SAM" id="MobiDB-lite"/>
    </source>
</evidence>
<evidence type="ECO:0000313" key="5">
    <source>
        <dbReference type="EMBL" id="GAW03548.1"/>
    </source>
</evidence>
<evidence type="ECO:0000256" key="1">
    <source>
        <dbReference type="ARBA" id="ARBA00022741"/>
    </source>
</evidence>